<keyword evidence="3" id="KW-1185">Reference proteome</keyword>
<evidence type="ECO:0000256" key="1">
    <source>
        <dbReference type="SAM" id="MobiDB-lite"/>
    </source>
</evidence>
<dbReference type="Proteomes" id="UP000800039">
    <property type="component" value="Unassembled WGS sequence"/>
</dbReference>
<comment type="caution">
    <text evidence="2">The sequence shown here is derived from an EMBL/GenBank/DDBJ whole genome shotgun (WGS) entry which is preliminary data.</text>
</comment>
<feature type="compositionally biased region" description="Basic and acidic residues" evidence="1">
    <location>
        <begin position="85"/>
        <end position="96"/>
    </location>
</feature>
<dbReference type="RefSeq" id="XP_040791808.1">
    <property type="nucleotide sequence ID" value="XM_040936732.1"/>
</dbReference>
<protein>
    <submittedName>
        <fullName evidence="2">Uncharacterized protein</fullName>
    </submittedName>
</protein>
<evidence type="ECO:0000313" key="3">
    <source>
        <dbReference type="Proteomes" id="UP000800039"/>
    </source>
</evidence>
<dbReference type="AlphaFoldDB" id="A0A9P4LBN9"/>
<name>A0A9P4LBN9_9PLEO</name>
<gene>
    <name evidence="2" type="ORF">K460DRAFT_404480</name>
</gene>
<feature type="region of interest" description="Disordered" evidence="1">
    <location>
        <begin position="85"/>
        <end position="202"/>
    </location>
</feature>
<evidence type="ECO:0000313" key="2">
    <source>
        <dbReference type="EMBL" id="KAF1849245.1"/>
    </source>
</evidence>
<feature type="compositionally biased region" description="Basic and acidic residues" evidence="1">
    <location>
        <begin position="193"/>
        <end position="202"/>
    </location>
</feature>
<feature type="compositionally biased region" description="Polar residues" evidence="1">
    <location>
        <begin position="144"/>
        <end position="156"/>
    </location>
</feature>
<accession>A0A9P4LBN9</accession>
<organism evidence="2 3">
    <name type="scientific">Cucurbitaria berberidis CBS 394.84</name>
    <dbReference type="NCBI Taxonomy" id="1168544"/>
    <lineage>
        <taxon>Eukaryota</taxon>
        <taxon>Fungi</taxon>
        <taxon>Dikarya</taxon>
        <taxon>Ascomycota</taxon>
        <taxon>Pezizomycotina</taxon>
        <taxon>Dothideomycetes</taxon>
        <taxon>Pleosporomycetidae</taxon>
        <taxon>Pleosporales</taxon>
        <taxon>Pleosporineae</taxon>
        <taxon>Cucurbitariaceae</taxon>
        <taxon>Cucurbitaria</taxon>
    </lineage>
</organism>
<dbReference type="EMBL" id="ML976615">
    <property type="protein sequence ID" value="KAF1849245.1"/>
    <property type="molecule type" value="Genomic_DNA"/>
</dbReference>
<proteinExistence type="predicted"/>
<reference evidence="2" key="1">
    <citation type="submission" date="2020-01" db="EMBL/GenBank/DDBJ databases">
        <authorList>
            <consortium name="DOE Joint Genome Institute"/>
            <person name="Haridas S."/>
            <person name="Albert R."/>
            <person name="Binder M."/>
            <person name="Bloem J."/>
            <person name="Labutti K."/>
            <person name="Salamov A."/>
            <person name="Andreopoulos B."/>
            <person name="Baker S.E."/>
            <person name="Barry K."/>
            <person name="Bills G."/>
            <person name="Bluhm B.H."/>
            <person name="Cannon C."/>
            <person name="Castanera R."/>
            <person name="Culley D.E."/>
            <person name="Daum C."/>
            <person name="Ezra D."/>
            <person name="Gonzalez J.B."/>
            <person name="Henrissat B."/>
            <person name="Kuo A."/>
            <person name="Liang C."/>
            <person name="Lipzen A."/>
            <person name="Lutzoni F."/>
            <person name="Magnuson J."/>
            <person name="Mondo S."/>
            <person name="Nolan M."/>
            <person name="Ohm R."/>
            <person name="Pangilinan J."/>
            <person name="Park H.-J."/>
            <person name="Ramirez L."/>
            <person name="Alfaro M."/>
            <person name="Sun H."/>
            <person name="Tritt A."/>
            <person name="Yoshinaga Y."/>
            <person name="Zwiers L.-H."/>
            <person name="Turgeon B.G."/>
            <person name="Goodwin S.B."/>
            <person name="Spatafora J.W."/>
            <person name="Crous P.W."/>
            <person name="Grigoriev I.V."/>
        </authorList>
    </citation>
    <scope>NUCLEOTIDE SEQUENCE</scope>
    <source>
        <strain evidence="2">CBS 394.84</strain>
    </source>
</reference>
<sequence>MLSRQNAQTVDKSIDIEVGAQRTIVKDSVMSPKAKDGKPRYKELRDFFKTAYRIMNTKYRVSAHFPQRRSRVLLLGFGSMLQTRRNRESVDLRETRSQQLFTIDDATIPDEPKTTSDPAPSKPASTEDEDGVRDVRADDESETPRASSKTHVNTTPFPHLSDMRALNDPLPNIEYSDPGDTAKERNGRKRRWHDAGLRYPEK</sequence>
<dbReference type="GeneID" id="63853982"/>